<dbReference type="AlphaFoldDB" id="A0A3A1UNY7"/>
<sequence>MIRLTHLFNKSGFSYETKRGPMDQEMELPVKITIKNYTKIDFGKKRDRIYDCVKTILKDELESLHVTCDDVGYKTPNFTTAGLYRLHGKGILHNNEEKSWKIMIKVIKPDSGEKNLARHHNYWRREALVLESGILQELPDSIQAAACYLVEESPDGTLWLWMEYMDGEYAATMEQFSFIARQLGLFNGAYVTGEKALPAYDWICKGWLRSWTTASRLYSPNVEAYINSIAKGDCRAKWEWYEEIIRKLDAALDSLQLLPRVLAHQDLSQMNMLLHTSDTGEQKLALIDWQFMSISGLGEDLGKLFGVNMSLGIIQPDQYDEFQTTIYQSYLEGLHAAGWHGDDRVVRYGFCLSMALRSVWEIPQFFSILSQSGNEPQNKDLADRLARLEKIITIQQSMDQEAEWLKSELSPQLTTRGIKKRPEE</sequence>
<organism evidence="2 3">
    <name type="scientific">Paenibacillus nanensis</name>
    <dbReference type="NCBI Taxonomy" id="393251"/>
    <lineage>
        <taxon>Bacteria</taxon>
        <taxon>Bacillati</taxon>
        <taxon>Bacillota</taxon>
        <taxon>Bacilli</taxon>
        <taxon>Bacillales</taxon>
        <taxon>Paenibacillaceae</taxon>
        <taxon>Paenibacillus</taxon>
    </lineage>
</organism>
<feature type="domain" description="Aminoglycoside phosphotransferase" evidence="1">
    <location>
        <begin position="125"/>
        <end position="325"/>
    </location>
</feature>
<reference evidence="2 3" key="1">
    <citation type="submission" date="2018-09" db="EMBL/GenBank/DDBJ databases">
        <title>Paenibacillus aracenensis nov. sp. isolated from a cave in southern Spain.</title>
        <authorList>
            <person name="Jurado V."/>
            <person name="Gutierrez-Patricio S."/>
            <person name="Gonzalez-Pimentel J.L."/>
            <person name="Miller A.Z."/>
            <person name="Laiz L."/>
            <person name="Saiz-Jimenez C."/>
        </authorList>
    </citation>
    <scope>NUCLEOTIDE SEQUENCE [LARGE SCALE GENOMIC DNA]</scope>
    <source>
        <strain evidence="2 3">DSM 22867</strain>
    </source>
</reference>
<evidence type="ECO:0000313" key="3">
    <source>
        <dbReference type="Proteomes" id="UP000266482"/>
    </source>
</evidence>
<dbReference type="OrthoDB" id="3816435at2"/>
<evidence type="ECO:0000313" key="2">
    <source>
        <dbReference type="EMBL" id="RIX50268.1"/>
    </source>
</evidence>
<dbReference type="EMBL" id="QXQA01000015">
    <property type="protein sequence ID" value="RIX50268.1"/>
    <property type="molecule type" value="Genomic_DNA"/>
</dbReference>
<protein>
    <submittedName>
        <fullName evidence="2">DUF1679 domain-containing protein</fullName>
    </submittedName>
</protein>
<dbReference type="InterPro" id="IPR011009">
    <property type="entry name" value="Kinase-like_dom_sf"/>
</dbReference>
<proteinExistence type="predicted"/>
<dbReference type="Gene3D" id="3.90.1200.10">
    <property type="match status" value="1"/>
</dbReference>
<dbReference type="Pfam" id="PF01636">
    <property type="entry name" value="APH"/>
    <property type="match status" value="1"/>
</dbReference>
<dbReference type="SUPFAM" id="SSF56112">
    <property type="entry name" value="Protein kinase-like (PK-like)"/>
    <property type="match status" value="1"/>
</dbReference>
<evidence type="ECO:0000259" key="1">
    <source>
        <dbReference type="Pfam" id="PF01636"/>
    </source>
</evidence>
<keyword evidence="3" id="KW-1185">Reference proteome</keyword>
<accession>A0A3A1UNY7</accession>
<gene>
    <name evidence="2" type="ORF">D3P08_20670</name>
</gene>
<comment type="caution">
    <text evidence="2">The sequence shown here is derived from an EMBL/GenBank/DDBJ whole genome shotgun (WGS) entry which is preliminary data.</text>
</comment>
<dbReference type="InterPro" id="IPR002575">
    <property type="entry name" value="Aminoglycoside_PTrfase"/>
</dbReference>
<name>A0A3A1UNY7_9BACL</name>
<dbReference type="Proteomes" id="UP000266482">
    <property type="component" value="Unassembled WGS sequence"/>
</dbReference>